<dbReference type="GeneID" id="35591643"/>
<reference evidence="4 5" key="1">
    <citation type="submission" date="2018-01" db="EMBL/GenBank/DDBJ databases">
        <title>Complete genome sequence of Salinigranum rubrum GX10T, an extremely halophilic archaeon isolated from a marine solar saltern.</title>
        <authorList>
            <person name="Han S."/>
        </authorList>
    </citation>
    <scope>NUCLEOTIDE SEQUENCE [LARGE SCALE GENOMIC DNA]</scope>
    <source>
        <strain evidence="4 5">GX10</strain>
    </source>
</reference>
<dbReference type="OrthoDB" id="105697at2157"/>
<feature type="compositionally biased region" description="Acidic residues" evidence="2">
    <location>
        <begin position="142"/>
        <end position="152"/>
    </location>
</feature>
<evidence type="ECO:0000259" key="3">
    <source>
        <dbReference type="Pfam" id="PF00582"/>
    </source>
</evidence>
<dbReference type="Gene3D" id="3.40.50.620">
    <property type="entry name" value="HUPs"/>
    <property type="match status" value="1"/>
</dbReference>
<dbReference type="EMBL" id="CP026309">
    <property type="protein sequence ID" value="AUV81288.1"/>
    <property type="molecule type" value="Genomic_DNA"/>
</dbReference>
<keyword evidence="5" id="KW-1185">Reference proteome</keyword>
<proteinExistence type="inferred from homology"/>
<dbReference type="Proteomes" id="UP000236584">
    <property type="component" value="Chromosome"/>
</dbReference>
<accession>A0A2I8VH87</accession>
<gene>
    <name evidence="4" type="ORF">C2R22_06095</name>
</gene>
<dbReference type="AlphaFoldDB" id="A0A2I8VH87"/>
<evidence type="ECO:0000256" key="1">
    <source>
        <dbReference type="ARBA" id="ARBA00008791"/>
    </source>
</evidence>
<organism evidence="4 5">
    <name type="scientific">Salinigranum rubrum</name>
    <dbReference type="NCBI Taxonomy" id="755307"/>
    <lineage>
        <taxon>Archaea</taxon>
        <taxon>Methanobacteriati</taxon>
        <taxon>Methanobacteriota</taxon>
        <taxon>Stenosarchaea group</taxon>
        <taxon>Halobacteria</taxon>
        <taxon>Halobacteriales</taxon>
        <taxon>Haloferacaceae</taxon>
        <taxon>Salinigranum</taxon>
    </lineage>
</organism>
<evidence type="ECO:0000313" key="5">
    <source>
        <dbReference type="Proteomes" id="UP000236584"/>
    </source>
</evidence>
<dbReference type="PANTHER" id="PTHR46268">
    <property type="entry name" value="STRESS RESPONSE PROTEIN NHAX"/>
    <property type="match status" value="1"/>
</dbReference>
<dbReference type="InterPro" id="IPR006015">
    <property type="entry name" value="Universal_stress_UspA"/>
</dbReference>
<dbReference type="PRINTS" id="PR01438">
    <property type="entry name" value="UNVRSLSTRESS"/>
</dbReference>
<dbReference type="InterPro" id="IPR014729">
    <property type="entry name" value="Rossmann-like_a/b/a_fold"/>
</dbReference>
<dbReference type="RefSeq" id="WP_103424976.1">
    <property type="nucleotide sequence ID" value="NZ_CP026309.1"/>
</dbReference>
<comment type="similarity">
    <text evidence="1">Belongs to the universal stress protein A family.</text>
</comment>
<feature type="domain" description="UspA" evidence="3">
    <location>
        <begin position="1"/>
        <end position="137"/>
    </location>
</feature>
<dbReference type="PANTHER" id="PTHR46268:SF6">
    <property type="entry name" value="UNIVERSAL STRESS PROTEIN UP12"/>
    <property type="match status" value="1"/>
</dbReference>
<evidence type="ECO:0000313" key="4">
    <source>
        <dbReference type="EMBL" id="AUV81288.1"/>
    </source>
</evidence>
<sequence length="181" mass="19155">MYARLLVPTDGSRGTDRVVDRALGLATRFDAHVDALSVVDETFPATSEYNVVVETREDEAEAALEAVVEACERAGVGVEPHLRRGRPHEEIVAAVDAYGSDLIVMGTHGRRGLDRIRHLGSVTERVVRTSPVPVLTTPLTVEEGDEMDDEDGAGVSDGAGANDEVGSNVGAGANDGTGEYR</sequence>
<dbReference type="SUPFAM" id="SSF52402">
    <property type="entry name" value="Adenine nucleotide alpha hydrolases-like"/>
    <property type="match status" value="1"/>
</dbReference>
<feature type="region of interest" description="Disordered" evidence="2">
    <location>
        <begin position="139"/>
        <end position="181"/>
    </location>
</feature>
<protein>
    <submittedName>
        <fullName evidence="4">Universal stress protein</fullName>
    </submittedName>
</protein>
<dbReference type="KEGG" id="srub:C2R22_06095"/>
<dbReference type="InterPro" id="IPR006016">
    <property type="entry name" value="UspA"/>
</dbReference>
<evidence type="ECO:0000256" key="2">
    <source>
        <dbReference type="SAM" id="MobiDB-lite"/>
    </source>
</evidence>
<dbReference type="CDD" id="cd00293">
    <property type="entry name" value="USP-like"/>
    <property type="match status" value="1"/>
</dbReference>
<dbReference type="Pfam" id="PF00582">
    <property type="entry name" value="Usp"/>
    <property type="match status" value="1"/>
</dbReference>
<name>A0A2I8VH87_9EURY</name>